<organism evidence="3 4">
    <name type="scientific">Cladophialophora chaetospira</name>
    <dbReference type="NCBI Taxonomy" id="386627"/>
    <lineage>
        <taxon>Eukaryota</taxon>
        <taxon>Fungi</taxon>
        <taxon>Dikarya</taxon>
        <taxon>Ascomycota</taxon>
        <taxon>Pezizomycotina</taxon>
        <taxon>Eurotiomycetes</taxon>
        <taxon>Chaetothyriomycetidae</taxon>
        <taxon>Chaetothyriales</taxon>
        <taxon>Herpotrichiellaceae</taxon>
        <taxon>Cladophialophora</taxon>
    </lineage>
</organism>
<evidence type="ECO:0000256" key="1">
    <source>
        <dbReference type="ARBA" id="ARBA00005662"/>
    </source>
</evidence>
<dbReference type="InterPro" id="IPR052169">
    <property type="entry name" value="CW_Biosynth-Accessory"/>
</dbReference>
<dbReference type="Pfam" id="PF09587">
    <property type="entry name" value="PGA_cap"/>
    <property type="match status" value="1"/>
</dbReference>
<dbReference type="SMART" id="SM00854">
    <property type="entry name" value="PGA_cap"/>
    <property type="match status" value="1"/>
</dbReference>
<comment type="similarity">
    <text evidence="1">Belongs to the CapA family.</text>
</comment>
<dbReference type="PANTHER" id="PTHR33393:SF11">
    <property type="entry name" value="POLYGLUTAMINE SYNTHESIS ACCESSORY PROTEIN RV0574C-RELATED"/>
    <property type="match status" value="1"/>
</dbReference>
<sequence length="383" mass="42867">MSPPSRSYSLVLVGDLMIGRLVDALLPTSISRQSSQSDPEAAAHTVDKYVLKRSPELKSYTYSSPWGNSLTLLQKADLVLANLETALSTSERPWPNKAFNYRSHPANVRCLAEAGMGGGARRGYVSLANNHTLDWEVEGLHETVKTLKEAGVEYAGAGRSTEEASQPATLRLGDDAGWDVNCWSFADHPSDWRSIDAFNLIEYTAIGREKIRGQLMSKCQSREEKVGLKIVSMHWGPNYRWHPAAEIVDLAHWMIDECGVDIIHGHSSHHVQGVEVYKGKLIIYGCGDFVDDYAIDSNFRNDLSAAWRVTVGEYQGRSGLEVQQLEVFPNRIQRFQAHLLERKDPDHNWLEEKFRDLCLGFSTAVEKEPGDEGQIVIDVKGQR</sequence>
<dbReference type="EMBL" id="JAPDRK010000036">
    <property type="protein sequence ID" value="KAJ9601860.1"/>
    <property type="molecule type" value="Genomic_DNA"/>
</dbReference>
<dbReference type="SUPFAM" id="SSF56300">
    <property type="entry name" value="Metallo-dependent phosphatases"/>
    <property type="match status" value="1"/>
</dbReference>
<feature type="domain" description="Capsule synthesis protein CapA" evidence="2">
    <location>
        <begin position="9"/>
        <end position="293"/>
    </location>
</feature>
<dbReference type="AlphaFoldDB" id="A0AA38U8N0"/>
<evidence type="ECO:0000259" key="2">
    <source>
        <dbReference type="SMART" id="SM00854"/>
    </source>
</evidence>
<gene>
    <name evidence="3" type="ORF">H2200_013659</name>
</gene>
<dbReference type="Proteomes" id="UP001172673">
    <property type="component" value="Unassembled WGS sequence"/>
</dbReference>
<evidence type="ECO:0000313" key="3">
    <source>
        <dbReference type="EMBL" id="KAJ9601860.1"/>
    </source>
</evidence>
<reference evidence="3" key="1">
    <citation type="submission" date="2022-10" db="EMBL/GenBank/DDBJ databases">
        <title>Culturing micro-colonial fungi from biological soil crusts in the Mojave desert and describing Neophaeococcomyces mojavensis, and introducing the new genera and species Taxawa tesnikishii.</title>
        <authorList>
            <person name="Kurbessoian T."/>
            <person name="Stajich J.E."/>
        </authorList>
    </citation>
    <scope>NUCLEOTIDE SEQUENCE</scope>
    <source>
        <strain evidence="3">TK_41</strain>
    </source>
</reference>
<accession>A0AA38U8N0</accession>
<dbReference type="CDD" id="cd07381">
    <property type="entry name" value="MPP_CapA"/>
    <property type="match status" value="1"/>
</dbReference>
<comment type="caution">
    <text evidence="3">The sequence shown here is derived from an EMBL/GenBank/DDBJ whole genome shotgun (WGS) entry which is preliminary data.</text>
</comment>
<name>A0AA38U8N0_9EURO</name>
<dbReference type="PANTHER" id="PTHR33393">
    <property type="entry name" value="POLYGLUTAMINE SYNTHESIS ACCESSORY PROTEIN RV0574C-RELATED"/>
    <property type="match status" value="1"/>
</dbReference>
<protein>
    <recommendedName>
        <fullName evidence="2">Capsule synthesis protein CapA domain-containing protein</fullName>
    </recommendedName>
</protein>
<proteinExistence type="inferred from homology"/>
<keyword evidence="4" id="KW-1185">Reference proteome</keyword>
<dbReference type="InterPro" id="IPR029052">
    <property type="entry name" value="Metallo-depent_PP-like"/>
</dbReference>
<evidence type="ECO:0000313" key="4">
    <source>
        <dbReference type="Proteomes" id="UP001172673"/>
    </source>
</evidence>
<dbReference type="InterPro" id="IPR019079">
    <property type="entry name" value="Capsule_synth_CapA"/>
</dbReference>